<dbReference type="InterPro" id="IPR052835">
    <property type="entry name" value="Nepro"/>
</dbReference>
<comment type="caution">
    <text evidence="4">The sequence shown here is derived from an EMBL/GenBank/DDBJ whole genome shotgun (WGS) entry which is preliminary data.</text>
</comment>
<evidence type="ECO:0000256" key="1">
    <source>
        <dbReference type="SAM" id="MobiDB-lite"/>
    </source>
</evidence>
<dbReference type="Gene3D" id="3.40.50.1820">
    <property type="entry name" value="alpha/beta hydrolase"/>
    <property type="match status" value="1"/>
</dbReference>
<dbReference type="GO" id="GO:0045747">
    <property type="term" value="P:positive regulation of Notch signaling pathway"/>
    <property type="evidence" value="ECO:0007669"/>
    <property type="project" value="TreeGrafter"/>
</dbReference>
<feature type="region of interest" description="Disordered" evidence="1">
    <location>
        <begin position="617"/>
        <end position="660"/>
    </location>
</feature>
<proteinExistence type="predicted"/>
<feature type="compositionally biased region" description="Basic and acidic residues" evidence="1">
    <location>
        <begin position="436"/>
        <end position="450"/>
    </location>
</feature>
<sequence length="660" mass="74616">MEKFVEDRVKVQLGTKCVDAAVCVPASETRVHTAVILTHGAGGDMNVPQLVSLSHALASSGFICLRFTCRALNLSYRVKVYHAVWDYLKSLQRFNIRNIFVGGRSMGSRAAAAFARQLSEGTEGAVHGVICLSFPLHPPGQTHAHRQRSEDLRALPEHVPVLFVSGIGDNMCDKVLFDRMVTELKAPTEVYLSSMAAEPWNRVNISFPGAVSSVRVPFSSATGTNVASLFGENAKVLKLLRSEILQTEVRVLYELLYILNNSFRGNKTLKGLKQVEQCVNRLKNMKLDVALDELTCLCPNRIQRNLSIKTGSCDVPSQPMLEWLCLKVLGAAQLMSCTLDRCCRAFSLSHQHMKCEEFIILNLVITSLLSRLWVIFRGVLVSLSTLYQQLLEFLREVAQAQPMPFLTAFSLPPDVAQLLSPSHALMLIKRPKPGSHTKEHKEAQKKEKISTARVKKRGQKGRVREDLGVAIQRGLVHDTDMKPFLQVFRNFQETPNKSDGTLRFQKLVGEATSFTDMAACLEEQITWCKSQQRKKEKRLLTFLRLKCHKMTCLEAAGYNVQRKLPSFRREALWASSLQGSAPRTFRLSASLRMNPRRRARFHYLRRQLRFSTIKTGVKKNHLRRERRRRSRTCELSASGPSEEEESSRTTHKEIASDREL</sequence>
<evidence type="ECO:0000259" key="3">
    <source>
        <dbReference type="Pfam" id="PF20408"/>
    </source>
</evidence>
<dbReference type="Proteomes" id="UP001153269">
    <property type="component" value="Unassembled WGS sequence"/>
</dbReference>
<dbReference type="GO" id="GO:0005634">
    <property type="term" value="C:nucleus"/>
    <property type="evidence" value="ECO:0007669"/>
    <property type="project" value="TreeGrafter"/>
</dbReference>
<name>A0A9N7ZAW1_PLEPL</name>
<feature type="domain" description="KANL3/Tex30 alpha/beta hydrolase-like" evidence="3">
    <location>
        <begin position="33"/>
        <end position="180"/>
    </location>
</feature>
<reference evidence="4" key="1">
    <citation type="submission" date="2020-03" db="EMBL/GenBank/DDBJ databases">
        <authorList>
            <person name="Weist P."/>
        </authorList>
    </citation>
    <scope>NUCLEOTIDE SEQUENCE</scope>
</reference>
<feature type="region of interest" description="Disordered" evidence="1">
    <location>
        <begin position="432"/>
        <end position="454"/>
    </location>
</feature>
<dbReference type="Pfam" id="PF14780">
    <property type="entry name" value="NEPRO_N"/>
    <property type="match status" value="1"/>
</dbReference>
<protein>
    <submittedName>
        <fullName evidence="4">Uncharacterized protein</fullName>
    </submittedName>
</protein>
<accession>A0A9N7ZAW1</accession>
<organism evidence="4 5">
    <name type="scientific">Pleuronectes platessa</name>
    <name type="common">European plaice</name>
    <dbReference type="NCBI Taxonomy" id="8262"/>
    <lineage>
        <taxon>Eukaryota</taxon>
        <taxon>Metazoa</taxon>
        <taxon>Chordata</taxon>
        <taxon>Craniata</taxon>
        <taxon>Vertebrata</taxon>
        <taxon>Euteleostomi</taxon>
        <taxon>Actinopterygii</taxon>
        <taxon>Neopterygii</taxon>
        <taxon>Teleostei</taxon>
        <taxon>Neoteleostei</taxon>
        <taxon>Acanthomorphata</taxon>
        <taxon>Carangaria</taxon>
        <taxon>Pleuronectiformes</taxon>
        <taxon>Pleuronectoidei</taxon>
        <taxon>Pleuronectidae</taxon>
        <taxon>Pleuronectes</taxon>
    </lineage>
</organism>
<dbReference type="InterPro" id="IPR027951">
    <property type="entry name" value="Nepro_N"/>
</dbReference>
<dbReference type="SUPFAM" id="SSF53474">
    <property type="entry name" value="alpha/beta-Hydrolases"/>
    <property type="match status" value="1"/>
</dbReference>
<evidence type="ECO:0000259" key="2">
    <source>
        <dbReference type="Pfam" id="PF14780"/>
    </source>
</evidence>
<dbReference type="EMBL" id="CADEAL010004347">
    <property type="protein sequence ID" value="CAB1457560.1"/>
    <property type="molecule type" value="Genomic_DNA"/>
</dbReference>
<keyword evidence="5" id="KW-1185">Reference proteome</keyword>
<evidence type="ECO:0000313" key="5">
    <source>
        <dbReference type="Proteomes" id="UP001153269"/>
    </source>
</evidence>
<gene>
    <name evidence="4" type="ORF">PLEPLA_LOCUS45384</name>
</gene>
<dbReference type="PANTHER" id="PTHR34761:SF1">
    <property type="entry name" value="NUCLEOLUS AND NEURAL PROGENITOR PROTEIN"/>
    <property type="match status" value="1"/>
</dbReference>
<dbReference type="PANTHER" id="PTHR34761">
    <property type="entry name" value="NUCLEOLUS AND NEURAL PROGENITOR PROTEIN"/>
    <property type="match status" value="1"/>
</dbReference>
<feature type="domain" description="Nucleolus and neural progenitor protein-like N-terminal" evidence="2">
    <location>
        <begin position="200"/>
        <end position="391"/>
    </location>
</feature>
<dbReference type="AlphaFoldDB" id="A0A9N7ZAW1"/>
<dbReference type="InterPro" id="IPR029058">
    <property type="entry name" value="AB_hydrolase_fold"/>
</dbReference>
<feature type="compositionally biased region" description="Basic and acidic residues" evidence="1">
    <location>
        <begin position="646"/>
        <end position="660"/>
    </location>
</feature>
<feature type="compositionally biased region" description="Basic residues" evidence="1">
    <location>
        <begin position="617"/>
        <end position="630"/>
    </location>
</feature>
<dbReference type="Pfam" id="PF20408">
    <property type="entry name" value="Abhydrolase_11"/>
    <property type="match status" value="1"/>
</dbReference>
<dbReference type="InterPro" id="IPR046879">
    <property type="entry name" value="KANL3/Tex30_Abhydrolase"/>
</dbReference>
<evidence type="ECO:0000313" key="4">
    <source>
        <dbReference type="EMBL" id="CAB1457560.1"/>
    </source>
</evidence>